<feature type="domain" description="DHHA2" evidence="5">
    <location>
        <begin position="260"/>
        <end position="414"/>
    </location>
</feature>
<evidence type="ECO:0000256" key="3">
    <source>
        <dbReference type="ARBA" id="ARBA00022801"/>
    </source>
</evidence>
<dbReference type="InterPro" id="IPR038763">
    <property type="entry name" value="DHH_sf"/>
</dbReference>
<evidence type="ECO:0000313" key="7">
    <source>
        <dbReference type="Proteomes" id="UP001296104"/>
    </source>
</evidence>
<dbReference type="Gene3D" id="3.90.1640.10">
    <property type="entry name" value="inorganic pyrophosphatase (n-terminal core)"/>
    <property type="match status" value="1"/>
</dbReference>
<dbReference type="EMBL" id="CAVMBE010000078">
    <property type="protein sequence ID" value="CAK4033141.1"/>
    <property type="molecule type" value="Genomic_DNA"/>
</dbReference>
<keyword evidence="2" id="KW-0479">Metal-binding</keyword>
<evidence type="ECO:0000256" key="1">
    <source>
        <dbReference type="ARBA" id="ARBA00001936"/>
    </source>
</evidence>
<dbReference type="InterPro" id="IPR004097">
    <property type="entry name" value="DHHA2"/>
</dbReference>
<keyword evidence="3" id="KW-0378">Hydrolase</keyword>
<dbReference type="SUPFAM" id="SSF64182">
    <property type="entry name" value="DHH phosphoesterases"/>
    <property type="match status" value="1"/>
</dbReference>
<accession>A0AAI9ECN0</accession>
<dbReference type="Proteomes" id="UP001296104">
    <property type="component" value="Unassembled WGS sequence"/>
</dbReference>
<organism evidence="6 7">
    <name type="scientific">Lecanosticta acicola</name>
    <dbReference type="NCBI Taxonomy" id="111012"/>
    <lineage>
        <taxon>Eukaryota</taxon>
        <taxon>Fungi</taxon>
        <taxon>Dikarya</taxon>
        <taxon>Ascomycota</taxon>
        <taxon>Pezizomycotina</taxon>
        <taxon>Dothideomycetes</taxon>
        <taxon>Dothideomycetidae</taxon>
        <taxon>Mycosphaerellales</taxon>
        <taxon>Mycosphaerellaceae</taxon>
        <taxon>Lecanosticta</taxon>
    </lineage>
</organism>
<dbReference type="GO" id="GO:0004309">
    <property type="term" value="F:exopolyphosphatase activity"/>
    <property type="evidence" value="ECO:0007669"/>
    <property type="project" value="TreeGrafter"/>
</dbReference>
<dbReference type="PANTHER" id="PTHR12112:SF39">
    <property type="entry name" value="EG:152A3.5 PROTEIN (FBGN0003116_PN PROTEIN)"/>
    <property type="match status" value="1"/>
</dbReference>
<dbReference type="GO" id="GO:0046872">
    <property type="term" value="F:metal ion binding"/>
    <property type="evidence" value="ECO:0007669"/>
    <property type="project" value="UniProtKB-KW"/>
</dbReference>
<comment type="cofactor">
    <cofactor evidence="1">
        <name>Mn(2+)</name>
        <dbReference type="ChEBI" id="CHEBI:29035"/>
    </cofactor>
</comment>
<protein>
    <submittedName>
        <fullName evidence="6">Related to exopolyphosphatase</fullName>
    </submittedName>
</protein>
<dbReference type="GO" id="GO:0005737">
    <property type="term" value="C:cytoplasm"/>
    <property type="evidence" value="ECO:0007669"/>
    <property type="project" value="InterPro"/>
</dbReference>
<evidence type="ECO:0000313" key="6">
    <source>
        <dbReference type="EMBL" id="CAK4033141.1"/>
    </source>
</evidence>
<dbReference type="Pfam" id="PF01368">
    <property type="entry name" value="DHH"/>
    <property type="match status" value="1"/>
</dbReference>
<dbReference type="PANTHER" id="PTHR12112">
    <property type="entry name" value="BNIP - RELATED"/>
    <property type="match status" value="1"/>
</dbReference>
<proteinExistence type="predicted"/>
<dbReference type="InterPro" id="IPR038222">
    <property type="entry name" value="DHHA2_dom_sf"/>
</dbReference>
<dbReference type="SMART" id="SM01131">
    <property type="entry name" value="DHHA2"/>
    <property type="match status" value="1"/>
</dbReference>
<sequence length="416" mass="46267">MSRFAIRAFLAAAKRHLQKSLKEKTHTSFVIGNESADLDSITCALVYGYILSSKLEARKAGRFVIPVANIAASELPLRPELTALLKHADIKPLELITLDDLGDEPLPVEKTDWTLVDHNALQGKLGDLYRSRVTGVIDHHDDEKAVSRGVDVRIIEKSGSCNSLVTNHLRETWQQLSDSAMTVGAAHPQDNVTLVDDFAYTSGWDAQVAKLALGAILIDTINMKAEHKVTDADKKAIRFLEAKIHISHKYGKDYDRDRFFQEIDDAKSDVSALSLEDLLRKDYKQWTEGDLTLGISSVVKPCQYLHKHKAADGETFQCPLVRFAKSRNLNLFAVMPAFNDNGTFERQLLLLALDDKGRAAAERFAENAKAKLELADGKDSPISGDAEVPYQMFWDQHNLEASRKQVAPLLRGSMSS</sequence>
<evidence type="ECO:0000256" key="4">
    <source>
        <dbReference type="ARBA" id="ARBA00023211"/>
    </source>
</evidence>
<comment type="caution">
    <text evidence="6">The sequence shown here is derived from an EMBL/GenBank/DDBJ whole genome shotgun (WGS) entry which is preliminary data.</text>
</comment>
<evidence type="ECO:0000256" key="2">
    <source>
        <dbReference type="ARBA" id="ARBA00022723"/>
    </source>
</evidence>
<name>A0AAI9ECN0_9PEZI</name>
<dbReference type="Gene3D" id="3.10.310.20">
    <property type="entry name" value="DHHA2 domain"/>
    <property type="match status" value="1"/>
</dbReference>
<keyword evidence="7" id="KW-1185">Reference proteome</keyword>
<evidence type="ECO:0000259" key="5">
    <source>
        <dbReference type="SMART" id="SM01131"/>
    </source>
</evidence>
<dbReference type="InterPro" id="IPR001667">
    <property type="entry name" value="DDH_dom"/>
</dbReference>
<dbReference type="Pfam" id="PF02833">
    <property type="entry name" value="DHHA2"/>
    <property type="match status" value="1"/>
</dbReference>
<dbReference type="AlphaFoldDB" id="A0AAI9ECN0"/>
<reference evidence="6" key="1">
    <citation type="submission" date="2023-11" db="EMBL/GenBank/DDBJ databases">
        <authorList>
            <person name="Alioto T."/>
            <person name="Alioto T."/>
            <person name="Gomez Garrido J."/>
        </authorList>
    </citation>
    <scope>NUCLEOTIDE SEQUENCE</scope>
</reference>
<keyword evidence="4" id="KW-0464">Manganese</keyword>
<gene>
    <name evidence="6" type="ORF">LECACI_7A008299</name>
</gene>